<keyword evidence="4" id="KW-0472">Membrane</keyword>
<name>A0ABT8SNY6_9CAUL</name>
<dbReference type="InterPro" id="IPR001867">
    <property type="entry name" value="OmpR/PhoB-type_DNA-bd"/>
</dbReference>
<organism evidence="6 7">
    <name type="scientific">Peiella sedimenti</name>
    <dbReference type="NCBI Taxonomy" id="3061083"/>
    <lineage>
        <taxon>Bacteria</taxon>
        <taxon>Pseudomonadati</taxon>
        <taxon>Pseudomonadota</taxon>
        <taxon>Alphaproteobacteria</taxon>
        <taxon>Caulobacterales</taxon>
        <taxon>Caulobacteraceae</taxon>
        <taxon>Peiella</taxon>
    </lineage>
</organism>
<dbReference type="Proteomes" id="UP001169063">
    <property type="component" value="Unassembled WGS sequence"/>
</dbReference>
<keyword evidence="4" id="KW-0812">Transmembrane</keyword>
<keyword evidence="4" id="KW-1133">Transmembrane helix</keyword>
<dbReference type="PROSITE" id="PS51755">
    <property type="entry name" value="OMPR_PHOB"/>
    <property type="match status" value="1"/>
</dbReference>
<evidence type="ECO:0000256" key="3">
    <source>
        <dbReference type="SAM" id="MobiDB-lite"/>
    </source>
</evidence>
<feature type="domain" description="OmpR/PhoB-type" evidence="5">
    <location>
        <begin position="19"/>
        <end position="118"/>
    </location>
</feature>
<feature type="transmembrane region" description="Helical" evidence="4">
    <location>
        <begin position="137"/>
        <end position="158"/>
    </location>
</feature>
<keyword evidence="1 2" id="KW-0238">DNA-binding</keyword>
<evidence type="ECO:0000256" key="2">
    <source>
        <dbReference type="PROSITE-ProRule" id="PRU01091"/>
    </source>
</evidence>
<dbReference type="SUPFAM" id="SSF46894">
    <property type="entry name" value="C-terminal effector domain of the bipartite response regulators"/>
    <property type="match status" value="1"/>
</dbReference>
<feature type="region of interest" description="Disordered" evidence="3">
    <location>
        <begin position="1"/>
        <end position="21"/>
    </location>
</feature>
<dbReference type="RefSeq" id="WP_302110723.1">
    <property type="nucleotide sequence ID" value="NZ_JAUKTR010000006.1"/>
</dbReference>
<sequence>MDTSLPTDDQPLPTGEGEPTPIVVGDWVFDPGANTLEKASGERRRLEDRAARTLLLLAQRRGRFVGQDEIVARVWNKRALSPNSVAMVIRDLRRALDDDARNPRHIETAPKKGYRLTDPSAPPLGAAMGAERRIGSLTMLVSAAAAVVMVWAAVAAIGPSPVEVRVVPVTNATGQSGLNPLTVSVTGLMRADLSDEARIRLTERGDDAIVVTGEMVIWTGHPAVGLTATDPRTGQILWSGMASGPEPMLPRQVRAEMQELGQLLREGENEKG</sequence>
<evidence type="ECO:0000313" key="6">
    <source>
        <dbReference type="EMBL" id="MDO1560291.1"/>
    </source>
</evidence>
<proteinExistence type="predicted"/>
<evidence type="ECO:0000256" key="4">
    <source>
        <dbReference type="SAM" id="Phobius"/>
    </source>
</evidence>
<reference evidence="6" key="1">
    <citation type="submission" date="2023-07" db="EMBL/GenBank/DDBJ databases">
        <title>Brevundimonas soil sp. nov., isolated from the soil of chemical plant.</title>
        <authorList>
            <person name="Wu N."/>
        </authorList>
    </citation>
    <scope>NUCLEOTIDE SEQUENCE</scope>
    <source>
        <strain evidence="6">XZ-24</strain>
    </source>
</reference>
<comment type="caution">
    <text evidence="6">The sequence shown here is derived from an EMBL/GenBank/DDBJ whole genome shotgun (WGS) entry which is preliminary data.</text>
</comment>
<evidence type="ECO:0000256" key="1">
    <source>
        <dbReference type="ARBA" id="ARBA00023125"/>
    </source>
</evidence>
<feature type="DNA-binding region" description="OmpR/PhoB-type" evidence="2">
    <location>
        <begin position="19"/>
        <end position="118"/>
    </location>
</feature>
<dbReference type="Pfam" id="PF00486">
    <property type="entry name" value="Trans_reg_C"/>
    <property type="match status" value="1"/>
</dbReference>
<evidence type="ECO:0000313" key="7">
    <source>
        <dbReference type="Proteomes" id="UP001169063"/>
    </source>
</evidence>
<dbReference type="InterPro" id="IPR016032">
    <property type="entry name" value="Sig_transdc_resp-reg_C-effctor"/>
</dbReference>
<dbReference type="Gene3D" id="1.10.10.10">
    <property type="entry name" value="Winged helix-like DNA-binding domain superfamily/Winged helix DNA-binding domain"/>
    <property type="match status" value="1"/>
</dbReference>
<gene>
    <name evidence="6" type="ORF">Q0812_12710</name>
</gene>
<dbReference type="SMART" id="SM00862">
    <property type="entry name" value="Trans_reg_C"/>
    <property type="match status" value="1"/>
</dbReference>
<evidence type="ECO:0000259" key="5">
    <source>
        <dbReference type="PROSITE" id="PS51755"/>
    </source>
</evidence>
<accession>A0ABT8SNY6</accession>
<keyword evidence="7" id="KW-1185">Reference proteome</keyword>
<dbReference type="EMBL" id="JAUKTR010000006">
    <property type="protein sequence ID" value="MDO1560291.1"/>
    <property type="molecule type" value="Genomic_DNA"/>
</dbReference>
<protein>
    <submittedName>
        <fullName evidence="6">Winged helix-turn-helix domain-containing protein</fullName>
    </submittedName>
</protein>
<dbReference type="InterPro" id="IPR036388">
    <property type="entry name" value="WH-like_DNA-bd_sf"/>
</dbReference>
<dbReference type="CDD" id="cd00383">
    <property type="entry name" value="trans_reg_C"/>
    <property type="match status" value="1"/>
</dbReference>